<dbReference type="VEuPathDB" id="FungiDB:AeMF1_010911"/>
<evidence type="ECO:0000313" key="1">
    <source>
        <dbReference type="EMBL" id="KAF0728609.1"/>
    </source>
</evidence>
<comment type="caution">
    <text evidence="1">The sequence shown here is derived from an EMBL/GenBank/DDBJ whole genome shotgun (WGS) entry which is preliminary data.</text>
</comment>
<dbReference type="EMBL" id="VJMJ01000175">
    <property type="protein sequence ID" value="KAF0728609.1"/>
    <property type="molecule type" value="Genomic_DNA"/>
</dbReference>
<dbReference type="Proteomes" id="UP000481153">
    <property type="component" value="Unassembled WGS sequence"/>
</dbReference>
<proteinExistence type="predicted"/>
<organism evidence="1 2">
    <name type="scientific">Aphanomyces euteiches</name>
    <dbReference type="NCBI Taxonomy" id="100861"/>
    <lineage>
        <taxon>Eukaryota</taxon>
        <taxon>Sar</taxon>
        <taxon>Stramenopiles</taxon>
        <taxon>Oomycota</taxon>
        <taxon>Saprolegniomycetes</taxon>
        <taxon>Saprolegniales</taxon>
        <taxon>Verrucalvaceae</taxon>
        <taxon>Aphanomyces</taxon>
    </lineage>
</organism>
<dbReference type="Gene3D" id="1.20.120.20">
    <property type="entry name" value="Apolipoprotein"/>
    <property type="match status" value="1"/>
</dbReference>
<reference evidence="1 2" key="1">
    <citation type="submission" date="2019-07" db="EMBL/GenBank/DDBJ databases">
        <title>Genomics analysis of Aphanomyces spp. identifies a new class of oomycete effector associated with host adaptation.</title>
        <authorList>
            <person name="Gaulin E."/>
        </authorList>
    </citation>
    <scope>NUCLEOTIDE SEQUENCE [LARGE SCALE GENOMIC DNA]</scope>
    <source>
        <strain evidence="1 2">ATCC 201684</strain>
    </source>
</reference>
<protein>
    <submittedName>
        <fullName evidence="1">Uncharacterized protein</fullName>
    </submittedName>
</protein>
<dbReference type="AlphaFoldDB" id="A0A6G0WMN9"/>
<evidence type="ECO:0000313" key="2">
    <source>
        <dbReference type="Proteomes" id="UP000481153"/>
    </source>
</evidence>
<dbReference type="SUPFAM" id="SSF55194">
    <property type="entry name" value="Ribosome recycling factor, RRF"/>
    <property type="match status" value="1"/>
</dbReference>
<keyword evidence="2" id="KW-1185">Reference proteome</keyword>
<dbReference type="InterPro" id="IPR036191">
    <property type="entry name" value="RRF_sf"/>
</dbReference>
<name>A0A6G0WMN9_9STRA</name>
<accession>A0A6G0WMN9</accession>
<gene>
    <name evidence="1" type="ORF">Ae201684_013570</name>
</gene>
<sequence length="259" mass="30457">MAQPRRMSLLQRFFYVAQNGNKRVDAWLDKHMIGLPDPPLTEEERQEQERNKIVDLSTLTLADHIRFAREAWEEYKSTFRDDYEHKDFIGDGGKKLEESLKEQREKAEQHLETHHPELKQQLTTFSTEVKSTIEETKAQVQVHVDEMKTQAKNIDVERIPEHVADAVNAVRNRPMVEVKNDLEEWAIDKLTVGRLTLEAFVDGYKLGKDEEINRETPLLKELADRATERHKDFIEEKRKELFEKVSELEVKTRSKGHDQ</sequence>